<dbReference type="RefSeq" id="WP_378579961.1">
    <property type="nucleotide sequence ID" value="NZ_JBHSFQ010000044.1"/>
</dbReference>
<dbReference type="SUPFAM" id="SSF56601">
    <property type="entry name" value="beta-lactamase/transpeptidase-like"/>
    <property type="match status" value="1"/>
</dbReference>
<sequence length="452" mass="45321">MRQVRARAYLALALLNVFVLVAGVVVLDLVSARPRTVVPGPAVPTATVRAPEPQESGIAPAVLAERVDAAIAASGLAGVSGYVTDAATGRALYDLDAETASVPASTTKVLTAVAALDTLGPDARISTEVVHGAGPGEIVLVGAGDPTLTEVPIPGGYPRLATLEDLAERTASALAADGVEAVRLGYDNGLYTGPATGPGWKPGYITEGSVAEVHALMLDGGRVDRTQNYGPRVADPPATAAAAFARRLAEAGITVDGDPVPAEGAGERIAAVDSAPVSALVEKMMLESENLIAEALVRQVAIAEGAEPSFAGASASVAGVVERLGVTGAHAADGSGLSVDNRISPKALVDLLTLAADPERPGLSFTLSGLPTGHFTGHLDDRYSPASGAGAGAGTVRAKTGTLDGVSALAGTVRDKEGNLLFFTFIANDPAAEGRTLDTFAAAIAECGCAAS</sequence>
<dbReference type="EMBL" id="JBHSFQ010000044">
    <property type="protein sequence ID" value="MFC4565716.1"/>
    <property type="molecule type" value="Genomic_DNA"/>
</dbReference>
<comment type="caution">
    <text evidence="3">The sequence shown here is derived from an EMBL/GenBank/DDBJ whole genome shotgun (WGS) entry which is preliminary data.</text>
</comment>
<evidence type="ECO:0000313" key="3">
    <source>
        <dbReference type="EMBL" id="MFC4565716.1"/>
    </source>
</evidence>
<gene>
    <name evidence="3" type="primary">dacB</name>
    <name evidence="3" type="ORF">ACFO4E_27980</name>
</gene>
<dbReference type="Proteomes" id="UP001595923">
    <property type="component" value="Unassembled WGS sequence"/>
</dbReference>
<protein>
    <submittedName>
        <fullName evidence="3">D-alanyl-D-alanine carboxypeptidase/D-alanyl-D-alanine-endopeptidase</fullName>
        <ecNumber evidence="3">3.4.16.4</ecNumber>
    </submittedName>
</protein>
<dbReference type="EC" id="3.4.16.4" evidence="3"/>
<dbReference type="NCBIfam" id="TIGR00666">
    <property type="entry name" value="PBP4"/>
    <property type="match status" value="1"/>
</dbReference>
<keyword evidence="3" id="KW-0121">Carboxypeptidase</keyword>
<evidence type="ECO:0000313" key="4">
    <source>
        <dbReference type="Proteomes" id="UP001595923"/>
    </source>
</evidence>
<name>A0ABV9E5X6_9ACTN</name>
<dbReference type="PANTHER" id="PTHR30023">
    <property type="entry name" value="D-ALANYL-D-ALANINE CARBOXYPEPTIDASE"/>
    <property type="match status" value="1"/>
</dbReference>
<dbReference type="InterPro" id="IPR000667">
    <property type="entry name" value="Peptidase_S13"/>
</dbReference>
<evidence type="ECO:0000256" key="1">
    <source>
        <dbReference type="ARBA" id="ARBA00006096"/>
    </source>
</evidence>
<evidence type="ECO:0000256" key="2">
    <source>
        <dbReference type="ARBA" id="ARBA00022801"/>
    </source>
</evidence>
<dbReference type="InterPro" id="IPR012338">
    <property type="entry name" value="Beta-lactam/transpept-like"/>
</dbReference>
<comment type="similarity">
    <text evidence="1">Belongs to the peptidase S13 family.</text>
</comment>
<keyword evidence="2 3" id="KW-0378">Hydrolase</keyword>
<dbReference type="GO" id="GO:0009002">
    <property type="term" value="F:serine-type D-Ala-D-Ala carboxypeptidase activity"/>
    <property type="evidence" value="ECO:0007669"/>
    <property type="project" value="UniProtKB-EC"/>
</dbReference>
<dbReference type="Gene3D" id="3.50.80.20">
    <property type="entry name" value="D-Ala-D-Ala carboxypeptidase C, peptidase S13"/>
    <property type="match status" value="1"/>
</dbReference>
<proteinExistence type="inferred from homology"/>
<dbReference type="Gene3D" id="3.40.710.10">
    <property type="entry name" value="DD-peptidase/beta-lactamase superfamily"/>
    <property type="match status" value="2"/>
</dbReference>
<reference evidence="4" key="1">
    <citation type="journal article" date="2019" name="Int. J. Syst. Evol. Microbiol.">
        <title>The Global Catalogue of Microorganisms (GCM) 10K type strain sequencing project: providing services to taxonomists for standard genome sequencing and annotation.</title>
        <authorList>
            <consortium name="The Broad Institute Genomics Platform"/>
            <consortium name="The Broad Institute Genome Sequencing Center for Infectious Disease"/>
            <person name="Wu L."/>
            <person name="Ma J."/>
        </authorList>
    </citation>
    <scope>NUCLEOTIDE SEQUENCE [LARGE SCALE GENOMIC DNA]</scope>
    <source>
        <strain evidence="4">XZYJ18</strain>
    </source>
</reference>
<organism evidence="3 4">
    <name type="scientific">Nocardiopsis mangrovi</name>
    <dbReference type="NCBI Taxonomy" id="1179818"/>
    <lineage>
        <taxon>Bacteria</taxon>
        <taxon>Bacillati</taxon>
        <taxon>Actinomycetota</taxon>
        <taxon>Actinomycetes</taxon>
        <taxon>Streptosporangiales</taxon>
        <taxon>Nocardiopsidaceae</taxon>
        <taxon>Nocardiopsis</taxon>
    </lineage>
</organism>
<dbReference type="PRINTS" id="PR00922">
    <property type="entry name" value="DADACBPTASE3"/>
</dbReference>
<accession>A0ABV9E5X6</accession>
<keyword evidence="4" id="KW-1185">Reference proteome</keyword>
<dbReference type="Pfam" id="PF02113">
    <property type="entry name" value="Peptidase_S13"/>
    <property type="match status" value="2"/>
</dbReference>
<dbReference type="PANTHER" id="PTHR30023:SF0">
    <property type="entry name" value="PENICILLIN-SENSITIVE CARBOXYPEPTIDASE A"/>
    <property type="match status" value="1"/>
</dbReference>
<keyword evidence="3" id="KW-0645">Protease</keyword>